<feature type="domain" description="AMP-dependent synthetase/ligase" evidence="1">
    <location>
        <begin position="1"/>
        <end position="118"/>
    </location>
</feature>
<evidence type="ECO:0000259" key="1">
    <source>
        <dbReference type="Pfam" id="PF00501"/>
    </source>
</evidence>
<reference evidence="2" key="1">
    <citation type="journal article" date="2020" name="Fungal Divers.">
        <title>Resolving the Mortierellaceae phylogeny through synthesis of multi-gene phylogenetics and phylogenomics.</title>
        <authorList>
            <person name="Vandepol N."/>
            <person name="Liber J."/>
            <person name="Desiro A."/>
            <person name="Na H."/>
            <person name="Kennedy M."/>
            <person name="Barry K."/>
            <person name="Grigoriev I.V."/>
            <person name="Miller A.N."/>
            <person name="O'Donnell K."/>
            <person name="Stajich J.E."/>
            <person name="Bonito G."/>
        </authorList>
    </citation>
    <scope>NUCLEOTIDE SEQUENCE</scope>
    <source>
        <strain evidence="2">NRRL 2769</strain>
    </source>
</reference>
<protein>
    <recommendedName>
        <fullName evidence="1">AMP-dependent synthetase/ligase domain-containing protein</fullName>
    </recommendedName>
</protein>
<dbReference type="PANTHER" id="PTHR45527:SF1">
    <property type="entry name" value="FATTY ACID SYNTHASE"/>
    <property type="match status" value="1"/>
</dbReference>
<dbReference type="Gene3D" id="2.30.38.10">
    <property type="entry name" value="Luciferase, Domain 3"/>
    <property type="match status" value="1"/>
</dbReference>
<feature type="non-terminal residue" evidence="2">
    <location>
        <position position="140"/>
    </location>
</feature>
<sequence>MFLTTVLFNQFVASIGPALAKLRYLLCGGEQENLESFSTLMKHGGPENLIHCYGPTETTTFATTYNVTNITDQQDRLPIGRPISNTTVYVLDQHRQPVPLGCEGELYIGGAGVANGYLNRTTLTAGRFIPDPFSKQTDAR</sequence>
<organism evidence="2 3">
    <name type="scientific">Entomortierella chlamydospora</name>
    <dbReference type="NCBI Taxonomy" id="101097"/>
    <lineage>
        <taxon>Eukaryota</taxon>
        <taxon>Fungi</taxon>
        <taxon>Fungi incertae sedis</taxon>
        <taxon>Mucoromycota</taxon>
        <taxon>Mortierellomycotina</taxon>
        <taxon>Mortierellomycetes</taxon>
        <taxon>Mortierellales</taxon>
        <taxon>Mortierellaceae</taxon>
        <taxon>Entomortierella</taxon>
    </lineage>
</organism>
<dbReference type="Gene3D" id="3.40.50.980">
    <property type="match status" value="1"/>
</dbReference>
<dbReference type="Pfam" id="PF00501">
    <property type="entry name" value="AMP-binding"/>
    <property type="match status" value="1"/>
</dbReference>
<proteinExistence type="predicted"/>
<dbReference type="GO" id="GO:0044550">
    <property type="term" value="P:secondary metabolite biosynthetic process"/>
    <property type="evidence" value="ECO:0007669"/>
    <property type="project" value="TreeGrafter"/>
</dbReference>
<dbReference type="GO" id="GO:0031177">
    <property type="term" value="F:phosphopantetheine binding"/>
    <property type="evidence" value="ECO:0007669"/>
    <property type="project" value="TreeGrafter"/>
</dbReference>
<dbReference type="GO" id="GO:0005829">
    <property type="term" value="C:cytosol"/>
    <property type="evidence" value="ECO:0007669"/>
    <property type="project" value="TreeGrafter"/>
</dbReference>
<evidence type="ECO:0000313" key="2">
    <source>
        <dbReference type="EMBL" id="KAF9991828.1"/>
    </source>
</evidence>
<name>A0A9P6MCL3_9FUNG</name>
<dbReference type="GO" id="GO:0043041">
    <property type="term" value="P:amino acid activation for nonribosomal peptide biosynthetic process"/>
    <property type="evidence" value="ECO:0007669"/>
    <property type="project" value="TreeGrafter"/>
</dbReference>
<gene>
    <name evidence="2" type="ORF">BGZ80_008863</name>
</gene>
<keyword evidence="3" id="KW-1185">Reference proteome</keyword>
<dbReference type="SUPFAM" id="SSF56801">
    <property type="entry name" value="Acetyl-CoA synthetase-like"/>
    <property type="match status" value="1"/>
</dbReference>
<dbReference type="Proteomes" id="UP000703661">
    <property type="component" value="Unassembled WGS sequence"/>
</dbReference>
<comment type="caution">
    <text evidence="2">The sequence shown here is derived from an EMBL/GenBank/DDBJ whole genome shotgun (WGS) entry which is preliminary data.</text>
</comment>
<evidence type="ECO:0000313" key="3">
    <source>
        <dbReference type="Proteomes" id="UP000703661"/>
    </source>
</evidence>
<accession>A0A9P6MCL3</accession>
<dbReference type="AlphaFoldDB" id="A0A9P6MCL3"/>
<dbReference type="EMBL" id="JAAAID010004965">
    <property type="protein sequence ID" value="KAF9991828.1"/>
    <property type="molecule type" value="Genomic_DNA"/>
</dbReference>
<dbReference type="InterPro" id="IPR000873">
    <property type="entry name" value="AMP-dep_synth/lig_dom"/>
</dbReference>
<dbReference type="PANTHER" id="PTHR45527">
    <property type="entry name" value="NONRIBOSOMAL PEPTIDE SYNTHETASE"/>
    <property type="match status" value="1"/>
</dbReference>